<dbReference type="Proteomes" id="UP000593576">
    <property type="component" value="Unassembled WGS sequence"/>
</dbReference>
<accession>A0A7J9L1T7</accession>
<comment type="caution">
    <text evidence="1">The sequence shown here is derived from an EMBL/GenBank/DDBJ whole genome shotgun (WGS) entry which is preliminary data.</text>
</comment>
<protein>
    <submittedName>
        <fullName evidence="1">Uncharacterized protein</fullName>
    </submittedName>
</protein>
<dbReference type="AlphaFoldDB" id="A0A7J9L1T7"/>
<proteinExistence type="predicted"/>
<dbReference type="OrthoDB" id="10298201at2759"/>
<dbReference type="EMBL" id="JABFAF010000004">
    <property type="protein sequence ID" value="MBA0852690.1"/>
    <property type="molecule type" value="Genomic_DNA"/>
</dbReference>
<evidence type="ECO:0000313" key="2">
    <source>
        <dbReference type="Proteomes" id="UP000593576"/>
    </source>
</evidence>
<reference evidence="1 2" key="1">
    <citation type="journal article" date="2019" name="Genome Biol. Evol.">
        <title>Insights into the evolution of the New World diploid cottons (Gossypium, subgenus Houzingenia) based on genome sequencing.</title>
        <authorList>
            <person name="Grover C.E."/>
            <person name="Arick M.A. 2nd"/>
            <person name="Thrash A."/>
            <person name="Conover J.L."/>
            <person name="Sanders W.S."/>
            <person name="Peterson D.G."/>
            <person name="Frelichowski J.E."/>
            <person name="Scheffler J.A."/>
            <person name="Scheffler B.E."/>
            <person name="Wendel J.F."/>
        </authorList>
    </citation>
    <scope>NUCLEOTIDE SEQUENCE [LARGE SCALE GENOMIC DNA]</scope>
    <source>
        <strain evidence="1">1</strain>
        <tissue evidence="1">Leaf</tissue>
    </source>
</reference>
<evidence type="ECO:0000313" key="1">
    <source>
        <dbReference type="EMBL" id="MBA0852690.1"/>
    </source>
</evidence>
<keyword evidence="2" id="KW-1185">Reference proteome</keyword>
<gene>
    <name evidence="1" type="ORF">Goshw_008487</name>
</gene>
<sequence>MVSVGASLMMSTVHIPMLKAYLATSIFLCRMKSVA</sequence>
<name>A0A7J9L1T7_GOSSC</name>
<organism evidence="1 2">
    <name type="scientific">Gossypium schwendimanii</name>
    <name type="common">Cotton</name>
    <dbReference type="NCBI Taxonomy" id="34291"/>
    <lineage>
        <taxon>Eukaryota</taxon>
        <taxon>Viridiplantae</taxon>
        <taxon>Streptophyta</taxon>
        <taxon>Embryophyta</taxon>
        <taxon>Tracheophyta</taxon>
        <taxon>Spermatophyta</taxon>
        <taxon>Magnoliopsida</taxon>
        <taxon>eudicotyledons</taxon>
        <taxon>Gunneridae</taxon>
        <taxon>Pentapetalae</taxon>
        <taxon>rosids</taxon>
        <taxon>malvids</taxon>
        <taxon>Malvales</taxon>
        <taxon>Malvaceae</taxon>
        <taxon>Malvoideae</taxon>
        <taxon>Gossypium</taxon>
    </lineage>
</organism>